<evidence type="ECO:0000256" key="3">
    <source>
        <dbReference type="ARBA" id="ARBA00022833"/>
    </source>
</evidence>
<keyword evidence="3" id="KW-0862">Zinc</keyword>
<dbReference type="GO" id="GO:0008270">
    <property type="term" value="F:zinc ion binding"/>
    <property type="evidence" value="ECO:0007669"/>
    <property type="project" value="UniProtKB-KW"/>
</dbReference>
<dbReference type="PANTHER" id="PTHR47160:SF8">
    <property type="entry name" value="MULE TRANSPOSASE DOMAIN-CONTAINING PROTEIN"/>
    <property type="match status" value="1"/>
</dbReference>
<evidence type="ECO:0000259" key="4">
    <source>
        <dbReference type="Pfam" id="PF04500"/>
    </source>
</evidence>
<feature type="domain" description="MULE transposase" evidence="5">
    <location>
        <begin position="188"/>
        <end position="280"/>
    </location>
</feature>
<feature type="domain" description="FLYWCH-type" evidence="4">
    <location>
        <begin position="8"/>
        <end position="66"/>
    </location>
</feature>
<name>A0ABD0S735_LOXSC</name>
<protein>
    <recommendedName>
        <fullName evidence="8">MULE transposase domain-containing protein</fullName>
    </recommendedName>
</protein>
<dbReference type="Proteomes" id="UP001549921">
    <property type="component" value="Unassembled WGS sequence"/>
</dbReference>
<evidence type="ECO:0000256" key="2">
    <source>
        <dbReference type="ARBA" id="ARBA00022771"/>
    </source>
</evidence>
<dbReference type="Pfam" id="PF04500">
    <property type="entry name" value="FLYWCH"/>
    <property type="match status" value="1"/>
</dbReference>
<sequence>MEENIVIFEKNQKGNDTLLYDGHRFNKTNRINKNGSTFWRCVNKNECSGSVTVDVHLKQVLRKSEHKCLPHQEKNDVLIKMNKLKKEVCKNLTPVKGLFEKSFDTTSTPSTSLPTFHEKKDTLYRARKKFLNADKLTFNTVKDVSVPESLAQNFLVAEVGEEDKILLFASKLSRKIMQGSSSHNYYGDGTFKSVAKPFYQLYTLHIDLHSDENTTSLVPVVYALLPDKSQNTYTRLFRLIKELLGVTIKTFKSDYEIAAMNAVKAVFPQVKVSGCYFHYQKAVWKKAKELKVNRTSDQRNIIRRAAILPLLPPDYIAEGWQIICEKIEATRNMDNFLHYFEKQWNRLGPSLLSCAGQRHRTTNALEGWHHRLNVLIPTRPSLFNFIHKIRKESKHFDILMKRNLFTTRRKNRRNRDIQFDKQYNKLLAELTDKRISVQYFFQKIIYYQLLL</sequence>
<comment type="caution">
    <text evidence="6">The sequence shown here is derived from an EMBL/GenBank/DDBJ whole genome shotgun (WGS) entry which is preliminary data.</text>
</comment>
<dbReference type="Pfam" id="PF10551">
    <property type="entry name" value="MULE"/>
    <property type="match status" value="1"/>
</dbReference>
<evidence type="ECO:0000259" key="5">
    <source>
        <dbReference type="Pfam" id="PF10551"/>
    </source>
</evidence>
<keyword evidence="1" id="KW-0479">Metal-binding</keyword>
<keyword evidence="2" id="KW-0863">Zinc-finger</keyword>
<organism evidence="6 7">
    <name type="scientific">Loxostege sticticalis</name>
    <name type="common">Beet webworm moth</name>
    <dbReference type="NCBI Taxonomy" id="481309"/>
    <lineage>
        <taxon>Eukaryota</taxon>
        <taxon>Metazoa</taxon>
        <taxon>Ecdysozoa</taxon>
        <taxon>Arthropoda</taxon>
        <taxon>Hexapoda</taxon>
        <taxon>Insecta</taxon>
        <taxon>Pterygota</taxon>
        <taxon>Neoptera</taxon>
        <taxon>Endopterygota</taxon>
        <taxon>Lepidoptera</taxon>
        <taxon>Glossata</taxon>
        <taxon>Ditrysia</taxon>
        <taxon>Pyraloidea</taxon>
        <taxon>Crambidae</taxon>
        <taxon>Pyraustinae</taxon>
        <taxon>Loxostege</taxon>
    </lineage>
</organism>
<dbReference type="PANTHER" id="PTHR47160">
    <property type="entry name" value="PUTATIVE-RELATED"/>
    <property type="match status" value="1"/>
</dbReference>
<evidence type="ECO:0000313" key="6">
    <source>
        <dbReference type="EMBL" id="KAL0809842.1"/>
    </source>
</evidence>
<dbReference type="InterPro" id="IPR018289">
    <property type="entry name" value="MULE_transposase_dom"/>
</dbReference>
<evidence type="ECO:0000256" key="1">
    <source>
        <dbReference type="ARBA" id="ARBA00022723"/>
    </source>
</evidence>
<gene>
    <name evidence="6" type="ORF">ABMA28_011331</name>
</gene>
<proteinExistence type="predicted"/>
<dbReference type="InterPro" id="IPR007588">
    <property type="entry name" value="Znf_FLYWCH"/>
</dbReference>
<dbReference type="AlphaFoldDB" id="A0ABD0S735"/>
<dbReference type="EMBL" id="JBEDNZ010000028">
    <property type="protein sequence ID" value="KAL0809842.1"/>
    <property type="molecule type" value="Genomic_DNA"/>
</dbReference>
<accession>A0ABD0S735</accession>
<dbReference type="Gene3D" id="2.20.25.240">
    <property type="match status" value="1"/>
</dbReference>
<reference evidence="6 7" key="1">
    <citation type="submission" date="2024-06" db="EMBL/GenBank/DDBJ databases">
        <title>A chromosome-level genome assembly of beet webworm, Loxostege sticticalis.</title>
        <authorList>
            <person name="Zhang Y."/>
        </authorList>
    </citation>
    <scope>NUCLEOTIDE SEQUENCE [LARGE SCALE GENOMIC DNA]</scope>
    <source>
        <strain evidence="6">AQ028</strain>
        <tissue evidence="6">Male pupae</tissue>
    </source>
</reference>
<evidence type="ECO:0008006" key="8">
    <source>
        <dbReference type="Google" id="ProtNLM"/>
    </source>
</evidence>
<evidence type="ECO:0000313" key="7">
    <source>
        <dbReference type="Proteomes" id="UP001549921"/>
    </source>
</evidence>